<evidence type="ECO:0000256" key="1">
    <source>
        <dbReference type="SAM" id="Coils"/>
    </source>
</evidence>
<dbReference type="EMBL" id="SJDT01000001">
    <property type="protein sequence ID" value="TBW23652.1"/>
    <property type="molecule type" value="Genomic_DNA"/>
</dbReference>
<evidence type="ECO:0000259" key="2">
    <source>
        <dbReference type="Pfam" id="PF00535"/>
    </source>
</evidence>
<comment type="caution">
    <text evidence="3">The sequence shown here is derived from an EMBL/GenBank/DDBJ whole genome shotgun (WGS) entry which is preliminary data.</text>
</comment>
<proteinExistence type="predicted"/>
<dbReference type="InterPro" id="IPR050834">
    <property type="entry name" value="Glycosyltransf_2"/>
</dbReference>
<sequence>MSPRASIIMRTQNRPLLLKRALASVCAQSFADFELIVVNDAGEPAPVEACVAAVPESLRSKIQIIHREQATGMEAASNAALAQATGDYVAIHDDDDTWHPDFLRTCVDFLDAHSDHVAVAVRCDVIREKIDDDGTITELEREVLDADRSYWTLIDTLVASYSPPIAQLVRRDIAVQMDGWNESMKTQGDWEFSVRLLAQGPAGFIDGESLAYWHHRKDTQGAMGNSIFLASDDHVRANLLARDRYLREQINRADNGHSTSLFGEVLQVAEYYKRLSNQLQQQIDSLHAAIYASHLDTKNDVEALNAKMDAATEKIANLESNVSSLVQALQAERKLGD</sequence>
<dbReference type="AlphaFoldDB" id="A0A4Q9V3F4"/>
<keyword evidence="1" id="KW-0175">Coiled coil</keyword>
<feature type="domain" description="Glycosyltransferase 2-like" evidence="2">
    <location>
        <begin position="6"/>
        <end position="122"/>
    </location>
</feature>
<dbReference type="InterPro" id="IPR001173">
    <property type="entry name" value="Glyco_trans_2-like"/>
</dbReference>
<evidence type="ECO:0000313" key="3">
    <source>
        <dbReference type="EMBL" id="TBW23652.1"/>
    </source>
</evidence>
<reference evidence="3 4" key="1">
    <citation type="submission" date="2019-02" db="EMBL/GenBank/DDBJ databases">
        <title>Arcanobacterium bovis sp. nov., isolated from the milk of a cow with mastitis.</title>
        <authorList>
            <person name="Sammra O."/>
            <person name="Foster G."/>
            <person name="Hassan A."/>
            <person name="Alssahen M."/>
            <person name="Laemmler C."/>
            <person name="Borowiak M."/>
            <person name="Malorny B."/>
            <person name="Abdulmawjood A."/>
        </authorList>
    </citation>
    <scope>NUCLEOTIDE SEQUENCE [LARGE SCALE GENOMIC DNA]</scope>
    <source>
        <strain evidence="3 4">C605018/01/1</strain>
    </source>
</reference>
<dbReference type="Proteomes" id="UP000293036">
    <property type="component" value="Unassembled WGS sequence"/>
</dbReference>
<dbReference type="CDD" id="cd00761">
    <property type="entry name" value="Glyco_tranf_GTA_type"/>
    <property type="match status" value="1"/>
</dbReference>
<accession>A0A4Q9V3F4</accession>
<dbReference type="SUPFAM" id="SSF53448">
    <property type="entry name" value="Nucleotide-diphospho-sugar transferases"/>
    <property type="match status" value="1"/>
</dbReference>
<dbReference type="Pfam" id="PF00535">
    <property type="entry name" value="Glycos_transf_2"/>
    <property type="match status" value="1"/>
</dbReference>
<dbReference type="RefSeq" id="WP_131279043.1">
    <property type="nucleotide sequence ID" value="NZ_JBHSLR010000009.1"/>
</dbReference>
<dbReference type="InterPro" id="IPR029044">
    <property type="entry name" value="Nucleotide-diphossugar_trans"/>
</dbReference>
<dbReference type="PANTHER" id="PTHR43685">
    <property type="entry name" value="GLYCOSYLTRANSFERASE"/>
    <property type="match status" value="1"/>
</dbReference>
<name>A0A4Q9V3F4_9ACTO</name>
<keyword evidence="3" id="KW-0808">Transferase</keyword>
<protein>
    <submittedName>
        <fullName evidence="3">Glycosyltransferase</fullName>
    </submittedName>
</protein>
<feature type="coiled-coil region" evidence="1">
    <location>
        <begin position="294"/>
        <end position="335"/>
    </location>
</feature>
<organism evidence="3 4">
    <name type="scientific">Arcanobacterium bovis</name>
    <dbReference type="NCBI Taxonomy" id="2529275"/>
    <lineage>
        <taxon>Bacteria</taxon>
        <taxon>Bacillati</taxon>
        <taxon>Actinomycetota</taxon>
        <taxon>Actinomycetes</taxon>
        <taxon>Actinomycetales</taxon>
        <taxon>Actinomycetaceae</taxon>
        <taxon>Arcanobacterium</taxon>
    </lineage>
</organism>
<dbReference type="PANTHER" id="PTHR43685:SF2">
    <property type="entry name" value="GLYCOSYLTRANSFERASE 2-LIKE DOMAIN-CONTAINING PROTEIN"/>
    <property type="match status" value="1"/>
</dbReference>
<keyword evidence="4" id="KW-1185">Reference proteome</keyword>
<dbReference type="GO" id="GO:0016740">
    <property type="term" value="F:transferase activity"/>
    <property type="evidence" value="ECO:0007669"/>
    <property type="project" value="UniProtKB-KW"/>
</dbReference>
<evidence type="ECO:0000313" key="4">
    <source>
        <dbReference type="Proteomes" id="UP000293036"/>
    </source>
</evidence>
<dbReference type="Gene3D" id="3.90.550.10">
    <property type="entry name" value="Spore Coat Polysaccharide Biosynthesis Protein SpsA, Chain A"/>
    <property type="match status" value="1"/>
</dbReference>
<gene>
    <name evidence="3" type="ORF">EZJ44_00465</name>
</gene>
<dbReference type="OrthoDB" id="153025at2"/>